<dbReference type="EMBL" id="DVJO01000138">
    <property type="protein sequence ID" value="HIS83202.1"/>
    <property type="molecule type" value="Genomic_DNA"/>
</dbReference>
<reference evidence="2" key="2">
    <citation type="journal article" date="2021" name="PeerJ">
        <title>Extensive microbial diversity within the chicken gut microbiome revealed by metagenomics and culture.</title>
        <authorList>
            <person name="Gilroy R."/>
            <person name="Ravi A."/>
            <person name="Getino M."/>
            <person name="Pursley I."/>
            <person name="Horton D.L."/>
            <person name="Alikhan N.F."/>
            <person name="Baker D."/>
            <person name="Gharbi K."/>
            <person name="Hall N."/>
            <person name="Watson M."/>
            <person name="Adriaenssens E.M."/>
            <person name="Foster-Nyarko E."/>
            <person name="Jarju S."/>
            <person name="Secka A."/>
            <person name="Antonio M."/>
            <person name="Oren A."/>
            <person name="Chaudhuri R.R."/>
            <person name="La Ragione R."/>
            <person name="Hildebrand F."/>
            <person name="Pallen M.J."/>
        </authorList>
    </citation>
    <scope>NUCLEOTIDE SEQUENCE</scope>
    <source>
        <strain evidence="2">CHK152-2994</strain>
    </source>
</reference>
<dbReference type="AlphaFoldDB" id="A0A9D1FW92"/>
<name>A0A9D1FW92_9BACT</name>
<evidence type="ECO:0000313" key="3">
    <source>
        <dbReference type="Proteomes" id="UP000824139"/>
    </source>
</evidence>
<feature type="chain" id="PRO_5039071824" evidence="1">
    <location>
        <begin position="23"/>
        <end position="143"/>
    </location>
</feature>
<reference evidence="2" key="1">
    <citation type="submission" date="2020-10" db="EMBL/GenBank/DDBJ databases">
        <authorList>
            <person name="Gilroy R."/>
        </authorList>
    </citation>
    <scope>NUCLEOTIDE SEQUENCE</scope>
    <source>
        <strain evidence="2">CHK152-2994</strain>
    </source>
</reference>
<organism evidence="2 3">
    <name type="scientific">Candidatus Scatenecus faecavium</name>
    <dbReference type="NCBI Taxonomy" id="2840915"/>
    <lineage>
        <taxon>Bacteria</taxon>
        <taxon>Candidatus Scatenecus</taxon>
    </lineage>
</organism>
<gene>
    <name evidence="2" type="ORF">IAD41_06325</name>
</gene>
<comment type="caution">
    <text evidence="2">The sequence shown here is derived from an EMBL/GenBank/DDBJ whole genome shotgun (WGS) entry which is preliminary data.</text>
</comment>
<evidence type="ECO:0000256" key="1">
    <source>
        <dbReference type="SAM" id="SignalP"/>
    </source>
</evidence>
<keyword evidence="1" id="KW-0732">Signal</keyword>
<sequence length="143" mass="16095">MERVKVYVISALFVIMCLMPCAGVCEEPEPSLSTLITPQNVAFEDCTRTFNMNSDRLFYLTLAAVNANRFEIKEIQSKTGYVLFSAVGKEFLASIVSIDKYRSMLKITPANNNYFFAPGIVLNMYKYIDVNTSEHLQNIPKGG</sequence>
<feature type="signal peptide" evidence="1">
    <location>
        <begin position="1"/>
        <end position="22"/>
    </location>
</feature>
<evidence type="ECO:0000313" key="2">
    <source>
        <dbReference type="EMBL" id="HIS83202.1"/>
    </source>
</evidence>
<protein>
    <submittedName>
        <fullName evidence="2">Uncharacterized protein</fullName>
    </submittedName>
</protein>
<dbReference type="Proteomes" id="UP000824139">
    <property type="component" value="Unassembled WGS sequence"/>
</dbReference>
<proteinExistence type="predicted"/>
<accession>A0A9D1FW92</accession>